<reference evidence="2 3" key="1">
    <citation type="journal article" date="2013" name="Nat. Genet.">
        <title>The high-quality draft genome of peach (Prunus persica) identifies unique patterns of genetic diversity, domestication and genome evolution.</title>
        <authorList>
            <consortium name="International Peach Genome Initiative"/>
            <person name="Verde I."/>
            <person name="Abbott A.G."/>
            <person name="Scalabrin S."/>
            <person name="Jung S."/>
            <person name="Shu S."/>
            <person name="Marroni F."/>
            <person name="Zhebentyayeva T."/>
            <person name="Dettori M.T."/>
            <person name="Grimwood J."/>
            <person name="Cattonaro F."/>
            <person name="Zuccolo A."/>
            <person name="Rossini L."/>
            <person name="Jenkins J."/>
            <person name="Vendramin E."/>
            <person name="Meisel L.A."/>
            <person name="Decroocq V."/>
            <person name="Sosinski B."/>
            <person name="Prochnik S."/>
            <person name="Mitros T."/>
            <person name="Policriti A."/>
            <person name="Cipriani G."/>
            <person name="Dondini L."/>
            <person name="Ficklin S."/>
            <person name="Goodstein D.M."/>
            <person name="Xuan P."/>
            <person name="Del Fabbro C."/>
            <person name="Aramini V."/>
            <person name="Copetti D."/>
            <person name="Gonzalez S."/>
            <person name="Horner D.S."/>
            <person name="Falchi R."/>
            <person name="Lucas S."/>
            <person name="Mica E."/>
            <person name="Maldonado J."/>
            <person name="Lazzari B."/>
            <person name="Bielenberg D."/>
            <person name="Pirona R."/>
            <person name="Miculan M."/>
            <person name="Barakat A."/>
            <person name="Testolin R."/>
            <person name="Stella A."/>
            <person name="Tartarini S."/>
            <person name="Tonutti P."/>
            <person name="Arus P."/>
            <person name="Orellana A."/>
            <person name="Wells C."/>
            <person name="Main D."/>
            <person name="Vizzotto G."/>
            <person name="Silva H."/>
            <person name="Salamini F."/>
            <person name="Schmutz J."/>
            <person name="Morgante M."/>
            <person name="Rokhsar D.S."/>
        </authorList>
    </citation>
    <scope>NUCLEOTIDE SEQUENCE [LARGE SCALE GENOMIC DNA]</scope>
    <source>
        <strain evidence="3">cv. Nemared</strain>
    </source>
</reference>
<dbReference type="Proteomes" id="UP000006882">
    <property type="component" value="Chromosome G3"/>
</dbReference>
<feature type="compositionally biased region" description="Basic and acidic residues" evidence="1">
    <location>
        <begin position="50"/>
        <end position="68"/>
    </location>
</feature>
<gene>
    <name evidence="2" type="ORF">PRUPE_3G194300</name>
</gene>
<feature type="region of interest" description="Disordered" evidence="1">
    <location>
        <begin position="31"/>
        <end position="85"/>
    </location>
</feature>
<evidence type="ECO:0000256" key="1">
    <source>
        <dbReference type="SAM" id="MobiDB-lite"/>
    </source>
</evidence>
<sequence length="85" mass="9841">MGDVGVMQRRYYSNKNIRNNKASKNTIKIISQQRQGHSYGQYKSKARARLSRDNASKVRARLSRERQEQGYAEATKIDCSDTMLK</sequence>
<name>A0A251Q2U1_PRUPE</name>
<protein>
    <submittedName>
        <fullName evidence="2">Uncharacterized protein</fullName>
    </submittedName>
</protein>
<organism evidence="2 3">
    <name type="scientific">Prunus persica</name>
    <name type="common">Peach</name>
    <name type="synonym">Amygdalus persica</name>
    <dbReference type="NCBI Taxonomy" id="3760"/>
    <lineage>
        <taxon>Eukaryota</taxon>
        <taxon>Viridiplantae</taxon>
        <taxon>Streptophyta</taxon>
        <taxon>Embryophyta</taxon>
        <taxon>Tracheophyta</taxon>
        <taxon>Spermatophyta</taxon>
        <taxon>Magnoliopsida</taxon>
        <taxon>eudicotyledons</taxon>
        <taxon>Gunneridae</taxon>
        <taxon>Pentapetalae</taxon>
        <taxon>rosids</taxon>
        <taxon>fabids</taxon>
        <taxon>Rosales</taxon>
        <taxon>Rosaceae</taxon>
        <taxon>Amygdaloideae</taxon>
        <taxon>Amygdaleae</taxon>
        <taxon>Prunus</taxon>
    </lineage>
</organism>
<keyword evidence="3" id="KW-1185">Reference proteome</keyword>
<evidence type="ECO:0000313" key="3">
    <source>
        <dbReference type="Proteomes" id="UP000006882"/>
    </source>
</evidence>
<feature type="compositionally biased region" description="Basic and acidic residues" evidence="1">
    <location>
        <begin position="75"/>
        <end position="85"/>
    </location>
</feature>
<evidence type="ECO:0000313" key="2">
    <source>
        <dbReference type="EMBL" id="ONI18052.1"/>
    </source>
</evidence>
<dbReference type="Gramene" id="ONI18052">
    <property type="protein sequence ID" value="ONI18052"/>
    <property type="gene ID" value="PRUPE_3G194300"/>
</dbReference>
<dbReference type="EMBL" id="CM007653">
    <property type="protein sequence ID" value="ONI18052.1"/>
    <property type="molecule type" value="Genomic_DNA"/>
</dbReference>
<proteinExistence type="predicted"/>
<accession>A0A251Q2U1</accession>
<dbReference type="AlphaFoldDB" id="A0A251Q2U1"/>